<keyword evidence="1" id="KW-0812">Transmembrane</keyword>
<keyword evidence="1" id="KW-1133">Transmembrane helix</keyword>
<feature type="transmembrane region" description="Helical" evidence="1">
    <location>
        <begin position="26"/>
        <end position="46"/>
    </location>
</feature>
<evidence type="ECO:0000256" key="1">
    <source>
        <dbReference type="SAM" id="Phobius"/>
    </source>
</evidence>
<keyword evidence="3" id="KW-1185">Reference proteome</keyword>
<dbReference type="EMBL" id="JBIHMK010000030">
    <property type="protein sequence ID" value="MFH0248641.1"/>
    <property type="molecule type" value="Genomic_DNA"/>
</dbReference>
<feature type="transmembrane region" description="Helical" evidence="1">
    <location>
        <begin position="123"/>
        <end position="144"/>
    </location>
</feature>
<comment type="caution">
    <text evidence="2">The sequence shown here is derived from an EMBL/GenBank/DDBJ whole genome shotgun (WGS) entry which is preliminary data.</text>
</comment>
<name>A0ABW7HRZ9_9ACTN</name>
<dbReference type="Proteomes" id="UP001607069">
    <property type="component" value="Unassembled WGS sequence"/>
</dbReference>
<feature type="transmembrane region" description="Helical" evidence="1">
    <location>
        <begin position="97"/>
        <end position="117"/>
    </location>
</feature>
<evidence type="ECO:0008006" key="4">
    <source>
        <dbReference type="Google" id="ProtNLM"/>
    </source>
</evidence>
<evidence type="ECO:0000313" key="2">
    <source>
        <dbReference type="EMBL" id="MFH0248641.1"/>
    </source>
</evidence>
<reference evidence="2 3" key="1">
    <citation type="submission" date="2024-10" db="EMBL/GenBank/DDBJ databases">
        <authorList>
            <person name="Cho J.-C."/>
        </authorList>
    </citation>
    <scope>NUCLEOTIDE SEQUENCE [LARGE SCALE GENOMIC DNA]</scope>
    <source>
        <strain evidence="2 3">KCTC29696</strain>
    </source>
</reference>
<sequence length="152" mass="16647">MRGTGGPSWAGEAHGRTTRESGGGFALVRAWSVGFVVLLITEYLQVTYLYEVFATTERLESFGGRLLLVHLPNAVCIALAAWAAGRVHREPFRYSSVRHALAVFMIPVFAQVLTIVLNWDRASVEGLLMSCAVMVVGAFTGYVADRLQEGER</sequence>
<organism evidence="2 3">
    <name type="scientific">Streptomyces chitinivorans</name>
    <dbReference type="NCBI Taxonomy" id="1257027"/>
    <lineage>
        <taxon>Bacteria</taxon>
        <taxon>Bacillati</taxon>
        <taxon>Actinomycetota</taxon>
        <taxon>Actinomycetes</taxon>
        <taxon>Kitasatosporales</taxon>
        <taxon>Streptomycetaceae</taxon>
        <taxon>Streptomyces</taxon>
    </lineage>
</organism>
<evidence type="ECO:0000313" key="3">
    <source>
        <dbReference type="Proteomes" id="UP001607069"/>
    </source>
</evidence>
<feature type="transmembrane region" description="Helical" evidence="1">
    <location>
        <begin position="66"/>
        <end position="85"/>
    </location>
</feature>
<keyword evidence="1" id="KW-0472">Membrane</keyword>
<protein>
    <recommendedName>
        <fullName evidence="4">Integral membrane protein</fullName>
    </recommendedName>
</protein>
<gene>
    <name evidence="2" type="ORF">ACG5V6_10505</name>
</gene>
<proteinExistence type="predicted"/>
<accession>A0ABW7HRZ9</accession>
<dbReference type="RefSeq" id="WP_279950648.1">
    <property type="nucleotide sequence ID" value="NZ_BAABEN010000016.1"/>
</dbReference>